<name>A0AAJ0EEB9_9PEZI</name>
<comment type="caution">
    <text evidence="2">The sequence shown here is derived from an EMBL/GenBank/DDBJ whole genome shotgun (WGS) entry which is preliminary data.</text>
</comment>
<gene>
    <name evidence="2" type="ORF">BDP81DRAFT_61750</name>
</gene>
<feature type="chain" id="PRO_5042489388" description="Secreted protein" evidence="1">
    <location>
        <begin position="16"/>
        <end position="65"/>
    </location>
</feature>
<evidence type="ECO:0000256" key="1">
    <source>
        <dbReference type="SAM" id="SignalP"/>
    </source>
</evidence>
<dbReference type="EMBL" id="JAHMHQ010000016">
    <property type="protein sequence ID" value="KAK1633835.1"/>
    <property type="molecule type" value="Genomic_DNA"/>
</dbReference>
<evidence type="ECO:0008006" key="4">
    <source>
        <dbReference type="Google" id="ProtNLM"/>
    </source>
</evidence>
<dbReference type="Proteomes" id="UP001243989">
    <property type="component" value="Unassembled WGS sequence"/>
</dbReference>
<evidence type="ECO:0000313" key="3">
    <source>
        <dbReference type="Proteomes" id="UP001243989"/>
    </source>
</evidence>
<protein>
    <recommendedName>
        <fullName evidence="4">Secreted protein</fullName>
    </recommendedName>
</protein>
<sequence length="65" mass="7027">MCLLLFLTVANNGQGCVSRQLSPCMQVPDAELPCLYCSPIAKRGSILFPGCWQRSPSAKVPTSEL</sequence>
<organism evidence="2 3">
    <name type="scientific">Colletotrichum phormii</name>
    <dbReference type="NCBI Taxonomy" id="359342"/>
    <lineage>
        <taxon>Eukaryota</taxon>
        <taxon>Fungi</taxon>
        <taxon>Dikarya</taxon>
        <taxon>Ascomycota</taxon>
        <taxon>Pezizomycotina</taxon>
        <taxon>Sordariomycetes</taxon>
        <taxon>Hypocreomycetidae</taxon>
        <taxon>Glomerellales</taxon>
        <taxon>Glomerellaceae</taxon>
        <taxon>Colletotrichum</taxon>
        <taxon>Colletotrichum acutatum species complex</taxon>
    </lineage>
</organism>
<keyword evidence="3" id="KW-1185">Reference proteome</keyword>
<feature type="signal peptide" evidence="1">
    <location>
        <begin position="1"/>
        <end position="15"/>
    </location>
</feature>
<proteinExistence type="predicted"/>
<reference evidence="2" key="1">
    <citation type="submission" date="2021-06" db="EMBL/GenBank/DDBJ databases">
        <title>Comparative genomics, transcriptomics and evolutionary studies reveal genomic signatures of adaptation to plant cell wall in hemibiotrophic fungi.</title>
        <authorList>
            <consortium name="DOE Joint Genome Institute"/>
            <person name="Baroncelli R."/>
            <person name="Diaz J.F."/>
            <person name="Benocci T."/>
            <person name="Peng M."/>
            <person name="Battaglia E."/>
            <person name="Haridas S."/>
            <person name="Andreopoulos W."/>
            <person name="Labutti K."/>
            <person name="Pangilinan J."/>
            <person name="Floch G.L."/>
            <person name="Makela M.R."/>
            <person name="Henrissat B."/>
            <person name="Grigoriev I.V."/>
            <person name="Crouch J.A."/>
            <person name="De Vries R.P."/>
            <person name="Sukno S.A."/>
            <person name="Thon M.R."/>
        </authorList>
    </citation>
    <scope>NUCLEOTIDE SEQUENCE</scope>
    <source>
        <strain evidence="2">CBS 102054</strain>
    </source>
</reference>
<keyword evidence="1" id="KW-0732">Signal</keyword>
<dbReference type="GeneID" id="85480923"/>
<evidence type="ECO:0000313" key="2">
    <source>
        <dbReference type="EMBL" id="KAK1633835.1"/>
    </source>
</evidence>
<accession>A0AAJ0EEB9</accession>
<dbReference type="AlphaFoldDB" id="A0AAJ0EEB9"/>
<dbReference type="RefSeq" id="XP_060442442.1">
    <property type="nucleotide sequence ID" value="XM_060596061.1"/>
</dbReference>